<dbReference type="AlphaFoldDB" id="A0AAJ0G2N4"/>
<comment type="caution">
    <text evidence="3">The sequence shown here is derived from an EMBL/GenBank/DDBJ whole genome shotgun (WGS) entry which is preliminary data.</text>
</comment>
<dbReference type="PANTHER" id="PTHR24359:SF1">
    <property type="entry name" value="INHIBITOR OF NUCLEAR FACTOR KAPPA-B KINASE EPSILON SUBUNIT HOMOLOG 1-RELATED"/>
    <property type="match status" value="1"/>
</dbReference>
<dbReference type="PANTHER" id="PTHR24359">
    <property type="entry name" value="SERINE/THREONINE-PROTEIN KINASE SBK1"/>
    <property type="match status" value="1"/>
</dbReference>
<dbReference type="InterPro" id="IPR011009">
    <property type="entry name" value="Kinase-like_dom_sf"/>
</dbReference>
<protein>
    <recommendedName>
        <fullName evidence="2">Protein kinase domain-containing protein</fullName>
    </recommendedName>
</protein>
<proteinExistence type="predicted"/>
<organism evidence="3 4">
    <name type="scientific">Conoideocrella luteorostrata</name>
    <dbReference type="NCBI Taxonomy" id="1105319"/>
    <lineage>
        <taxon>Eukaryota</taxon>
        <taxon>Fungi</taxon>
        <taxon>Dikarya</taxon>
        <taxon>Ascomycota</taxon>
        <taxon>Pezizomycotina</taxon>
        <taxon>Sordariomycetes</taxon>
        <taxon>Hypocreomycetidae</taxon>
        <taxon>Hypocreales</taxon>
        <taxon>Clavicipitaceae</taxon>
        <taxon>Conoideocrella</taxon>
    </lineage>
</organism>
<dbReference type="EMBL" id="JASWJB010000036">
    <property type="protein sequence ID" value="KAK2608586.1"/>
    <property type="molecule type" value="Genomic_DNA"/>
</dbReference>
<feature type="compositionally biased region" description="Polar residues" evidence="1">
    <location>
        <begin position="538"/>
        <end position="547"/>
    </location>
</feature>
<evidence type="ECO:0000256" key="1">
    <source>
        <dbReference type="SAM" id="MobiDB-lite"/>
    </source>
</evidence>
<feature type="region of interest" description="Disordered" evidence="1">
    <location>
        <begin position="516"/>
        <end position="547"/>
    </location>
</feature>
<dbReference type="InterPro" id="IPR000719">
    <property type="entry name" value="Prot_kinase_dom"/>
</dbReference>
<dbReference type="SUPFAM" id="SSF56112">
    <property type="entry name" value="Protein kinase-like (PK-like)"/>
    <property type="match status" value="1"/>
</dbReference>
<accession>A0AAJ0G2N4</accession>
<feature type="domain" description="Protein kinase" evidence="2">
    <location>
        <begin position="182"/>
        <end position="527"/>
    </location>
</feature>
<keyword evidence="4" id="KW-1185">Reference proteome</keyword>
<sequence length="547" mass="62141">MSQNTPESRFPKMMELKTDVLRHCVSTDGDEESSFLPRDKLEELTTGDRVKKALNETGISKEKLKDLLDFVAAGGARRVFLILVLMSSATEEHLSKLETLKENGVKDDSLPLAFTTPATGETCCGYPCESGADKELYSVFNDWSVTHRELFEKYQWCLTAPVFDGAKFRYQIHPRRILPYLTVATHPASNRFFGEVSRVEIHPAHIPAFKTNPTPETKGFAIAIKKVRASEDSANAFDKETEELQIYPSRYLIRPIAAYQIDSDRYLMFPRADASSLRDYWASHDNHRQDPTHLKWIVDQFAGICGALTILHTDNCSHGNLSPENILWFKSDNDMGNLGIADLGLTKFHEEEATTKQQNWDKIHTLTPPTTFRYSPPEMNENRDDKKSQSRQYDVWSMGCTIVELLVWLVHGFESVEKFRNATKYFWTELPESSASAQKYALDSHVTLCLDAMEKSFSDGTAHKDLLSLVRTRLLVTPVSDNDISSSEYREIACGLSTAMNEIQKRCRTEDSYLRPIDAPYPSPPDMEKANAEWSKPSEMTTLRQST</sequence>
<evidence type="ECO:0000313" key="3">
    <source>
        <dbReference type="EMBL" id="KAK2608586.1"/>
    </source>
</evidence>
<evidence type="ECO:0000259" key="2">
    <source>
        <dbReference type="PROSITE" id="PS50011"/>
    </source>
</evidence>
<dbReference type="Proteomes" id="UP001251528">
    <property type="component" value="Unassembled WGS sequence"/>
</dbReference>
<evidence type="ECO:0000313" key="4">
    <source>
        <dbReference type="Proteomes" id="UP001251528"/>
    </source>
</evidence>
<dbReference type="Gene3D" id="1.10.510.10">
    <property type="entry name" value="Transferase(Phosphotransferase) domain 1"/>
    <property type="match status" value="1"/>
</dbReference>
<dbReference type="GO" id="GO:0004674">
    <property type="term" value="F:protein serine/threonine kinase activity"/>
    <property type="evidence" value="ECO:0007669"/>
    <property type="project" value="TreeGrafter"/>
</dbReference>
<reference evidence="3" key="1">
    <citation type="submission" date="2023-06" db="EMBL/GenBank/DDBJ databases">
        <title>Conoideocrella luteorostrata (Hypocreales: Clavicipitaceae), a potential biocontrol fungus for elongate hemlock scale in United States Christmas tree production areas.</title>
        <authorList>
            <person name="Barrett H."/>
            <person name="Lovett B."/>
            <person name="Macias A.M."/>
            <person name="Stajich J.E."/>
            <person name="Kasson M.T."/>
        </authorList>
    </citation>
    <scope>NUCLEOTIDE SEQUENCE</scope>
    <source>
        <strain evidence="3">ARSEF 14590</strain>
    </source>
</reference>
<dbReference type="Pfam" id="PF00069">
    <property type="entry name" value="Pkinase"/>
    <property type="match status" value="1"/>
</dbReference>
<gene>
    <name evidence="3" type="ORF">QQS21_002933</name>
</gene>
<dbReference type="SMART" id="SM00220">
    <property type="entry name" value="S_TKc"/>
    <property type="match status" value="1"/>
</dbReference>
<dbReference type="GO" id="GO:0005524">
    <property type="term" value="F:ATP binding"/>
    <property type="evidence" value="ECO:0007669"/>
    <property type="project" value="InterPro"/>
</dbReference>
<dbReference type="PROSITE" id="PS50011">
    <property type="entry name" value="PROTEIN_KINASE_DOM"/>
    <property type="match status" value="1"/>
</dbReference>
<name>A0AAJ0G2N4_9HYPO</name>